<evidence type="ECO:0000313" key="2">
    <source>
        <dbReference type="Proteomes" id="UP000316621"/>
    </source>
</evidence>
<accession>A0A4Y7INL9</accession>
<evidence type="ECO:0000313" key="1">
    <source>
        <dbReference type="EMBL" id="RZC49321.1"/>
    </source>
</evidence>
<proteinExistence type="predicted"/>
<dbReference type="EMBL" id="CM010716">
    <property type="protein sequence ID" value="RZC49321.1"/>
    <property type="molecule type" value="Genomic_DNA"/>
</dbReference>
<protein>
    <submittedName>
        <fullName evidence="1">Uncharacterized protein</fullName>
    </submittedName>
</protein>
<reference evidence="1 2" key="1">
    <citation type="journal article" date="2018" name="Science">
        <title>The opium poppy genome and morphinan production.</title>
        <authorList>
            <person name="Guo L."/>
            <person name="Winzer T."/>
            <person name="Yang X."/>
            <person name="Li Y."/>
            <person name="Ning Z."/>
            <person name="He Z."/>
            <person name="Teodor R."/>
            <person name="Lu Y."/>
            <person name="Bowser T.A."/>
            <person name="Graham I.A."/>
            <person name="Ye K."/>
        </authorList>
    </citation>
    <scope>NUCLEOTIDE SEQUENCE [LARGE SCALE GENOMIC DNA]</scope>
    <source>
        <strain evidence="2">cv. HN1</strain>
        <tissue evidence="1">Leaves</tissue>
    </source>
</reference>
<organism evidence="1 2">
    <name type="scientific">Papaver somniferum</name>
    <name type="common">Opium poppy</name>
    <dbReference type="NCBI Taxonomy" id="3469"/>
    <lineage>
        <taxon>Eukaryota</taxon>
        <taxon>Viridiplantae</taxon>
        <taxon>Streptophyta</taxon>
        <taxon>Embryophyta</taxon>
        <taxon>Tracheophyta</taxon>
        <taxon>Spermatophyta</taxon>
        <taxon>Magnoliopsida</taxon>
        <taxon>Ranunculales</taxon>
        <taxon>Papaveraceae</taxon>
        <taxon>Papaveroideae</taxon>
        <taxon>Papaver</taxon>
    </lineage>
</organism>
<name>A0A4Y7INL9_PAPSO</name>
<dbReference type="Gramene" id="RZC49321">
    <property type="protein sequence ID" value="RZC49321"/>
    <property type="gene ID" value="C5167_017747"/>
</dbReference>
<gene>
    <name evidence="1" type="ORF">C5167_017747</name>
</gene>
<keyword evidence="2" id="KW-1185">Reference proteome</keyword>
<sequence length="80" mass="9206">MKITSFLVDSNGRLNEEVDFEIFLKVEINLGQGEHQHVVQAVLSQIIKVLLNGIGSEYCVGRYLLMGIGSERMLHHWHWK</sequence>
<dbReference type="AlphaFoldDB" id="A0A4Y7INL9"/>
<dbReference type="Proteomes" id="UP000316621">
    <property type="component" value="Chromosome 2"/>
</dbReference>